<keyword evidence="1" id="KW-0321">Glycogen metabolism</keyword>
<evidence type="ECO:0000259" key="3">
    <source>
        <dbReference type="Pfam" id="PF00483"/>
    </source>
</evidence>
<feature type="domain" description="Nucleotidyl transferase" evidence="3">
    <location>
        <begin position="3"/>
        <end position="223"/>
    </location>
</feature>
<dbReference type="GO" id="GO:0005978">
    <property type="term" value="P:glycogen biosynthetic process"/>
    <property type="evidence" value="ECO:0007669"/>
    <property type="project" value="InterPro"/>
</dbReference>
<gene>
    <name evidence="4" type="primary">hddC</name>
    <name evidence="4" type="ORF">DEAC_c08150</name>
</gene>
<keyword evidence="5" id="KW-1185">Reference proteome</keyword>
<protein>
    <submittedName>
        <fullName evidence="4">D-glycero-alpha-D-manno-heptose 1-phosphate guanylyltransferase</fullName>
        <ecNumber evidence="4">2.7.7.71</ecNumber>
    </submittedName>
</protein>
<dbReference type="InterPro" id="IPR029044">
    <property type="entry name" value="Nucleotide-diphossugar_trans"/>
</dbReference>
<evidence type="ECO:0000313" key="4">
    <source>
        <dbReference type="EMBL" id="KLU67600.1"/>
    </source>
</evidence>
<keyword evidence="2" id="KW-0119">Carbohydrate metabolism</keyword>
<dbReference type="GO" id="GO:0008878">
    <property type="term" value="F:glucose-1-phosphate adenylyltransferase activity"/>
    <property type="evidence" value="ECO:0007669"/>
    <property type="project" value="InterPro"/>
</dbReference>
<keyword evidence="4" id="KW-0808">Transferase</keyword>
<evidence type="ECO:0000313" key="5">
    <source>
        <dbReference type="Proteomes" id="UP000036356"/>
    </source>
</evidence>
<proteinExistence type="predicted"/>
<name>A0A0J1FW02_9FIRM</name>
<evidence type="ECO:0000256" key="2">
    <source>
        <dbReference type="ARBA" id="ARBA00023277"/>
    </source>
</evidence>
<sequence length="234" mass="26677">MQTIILAGGRGVRLDPYSRVLPKPLFPIGDKPIAEILVHQLQRAGVDEIIMCLGYLADFIKLYFQNGSFWGVTIRYSVEKEPLGTAGPLRLVEDLEDHFLVVNGDELTTLDFKALYEHHLRSRADMTVAVHNKAVSSSFGVLEIEDGNITGYREKPSLNYWASMGIYVINKQILSYIPEDERFDMPDLVQRLLREKARVVGYESQDLWFDIGTMTDFEKAKEEFKTILDAEKSI</sequence>
<comment type="caution">
    <text evidence="4">The sequence shown here is derived from an EMBL/GenBank/DDBJ whole genome shotgun (WGS) entry which is preliminary data.</text>
</comment>
<accession>A0A0J1FW02</accession>
<dbReference type="EC" id="2.7.7.71" evidence="4"/>
<dbReference type="PATRIC" id="fig|476652.3.peg.834"/>
<dbReference type="Proteomes" id="UP000036356">
    <property type="component" value="Unassembled WGS sequence"/>
</dbReference>
<keyword evidence="4" id="KW-0548">Nucleotidyltransferase</keyword>
<dbReference type="STRING" id="476652.DEAC_c08150"/>
<dbReference type="Pfam" id="PF00483">
    <property type="entry name" value="NTP_transferase"/>
    <property type="match status" value="1"/>
</dbReference>
<dbReference type="Gene3D" id="3.90.550.10">
    <property type="entry name" value="Spore Coat Polysaccharide Biosynthesis Protein SpsA, Chain A"/>
    <property type="match status" value="1"/>
</dbReference>
<dbReference type="InterPro" id="IPR050486">
    <property type="entry name" value="Mannose-1P_guanyltransferase"/>
</dbReference>
<reference evidence="4 5" key="1">
    <citation type="submission" date="2015-06" db="EMBL/GenBank/DDBJ databases">
        <title>Draft genome of the moderately acidophilic sulfate reducer Candidatus Desulfosporosinus acididurans strain M1.</title>
        <authorList>
            <person name="Poehlein A."/>
            <person name="Petzsch P."/>
            <person name="Johnson B.D."/>
            <person name="Schloemann M."/>
            <person name="Daniel R."/>
            <person name="Muehling M."/>
        </authorList>
    </citation>
    <scope>NUCLEOTIDE SEQUENCE [LARGE SCALE GENOMIC DNA]</scope>
    <source>
        <strain evidence="4 5">M1</strain>
    </source>
</reference>
<dbReference type="RefSeq" id="WP_047808718.1">
    <property type="nucleotide sequence ID" value="NZ_LDZY01000002.1"/>
</dbReference>
<dbReference type="PROSITE" id="PS00810">
    <property type="entry name" value="ADP_GLC_PYROPHOSPH_3"/>
    <property type="match status" value="1"/>
</dbReference>
<dbReference type="InterPro" id="IPR005836">
    <property type="entry name" value="ADP_Glu_pyroP_CS"/>
</dbReference>
<dbReference type="PANTHER" id="PTHR22572">
    <property type="entry name" value="SUGAR-1-PHOSPHATE GUANYL TRANSFERASE"/>
    <property type="match status" value="1"/>
</dbReference>
<dbReference type="InterPro" id="IPR005835">
    <property type="entry name" value="NTP_transferase_dom"/>
</dbReference>
<evidence type="ECO:0000256" key="1">
    <source>
        <dbReference type="ARBA" id="ARBA00022600"/>
    </source>
</evidence>
<organism evidence="4 5">
    <name type="scientific">Desulfosporosinus acididurans</name>
    <dbReference type="NCBI Taxonomy" id="476652"/>
    <lineage>
        <taxon>Bacteria</taxon>
        <taxon>Bacillati</taxon>
        <taxon>Bacillota</taxon>
        <taxon>Clostridia</taxon>
        <taxon>Eubacteriales</taxon>
        <taxon>Desulfitobacteriaceae</taxon>
        <taxon>Desulfosporosinus</taxon>
    </lineage>
</organism>
<dbReference type="SUPFAM" id="SSF53448">
    <property type="entry name" value="Nucleotide-diphospho-sugar transferases"/>
    <property type="match status" value="1"/>
</dbReference>
<dbReference type="AlphaFoldDB" id="A0A0J1FW02"/>
<dbReference type="EMBL" id="LDZY01000002">
    <property type="protein sequence ID" value="KLU67600.1"/>
    <property type="molecule type" value="Genomic_DNA"/>
</dbReference>